<evidence type="ECO:0000256" key="1">
    <source>
        <dbReference type="SAM" id="MobiDB-lite"/>
    </source>
</evidence>
<name>W1NRZ2_AMBTC</name>
<keyword evidence="3" id="KW-1185">Reference proteome</keyword>
<protein>
    <submittedName>
        <fullName evidence="2">Uncharacterized protein</fullName>
    </submittedName>
</protein>
<reference evidence="3" key="1">
    <citation type="journal article" date="2013" name="Science">
        <title>The Amborella genome and the evolution of flowering plants.</title>
        <authorList>
            <consortium name="Amborella Genome Project"/>
        </authorList>
    </citation>
    <scope>NUCLEOTIDE SEQUENCE [LARGE SCALE GENOMIC DNA]</scope>
</reference>
<sequence>MRFDSHNVRSNNVVLPTALRHTDNSLRQCYYTLRQSAPTMKSLEPQLFGNGGLHSGSSNECSGSHNVHDGSALFDPQHSGTLRTALRQCYYMLQQSPAMKPLEPQHSGNGGLRSDILNGRSSSPSVHFGSSLSDPQHSGNLRTRSGT</sequence>
<evidence type="ECO:0000313" key="2">
    <source>
        <dbReference type="EMBL" id="ERM99756.1"/>
    </source>
</evidence>
<proteinExistence type="predicted"/>
<dbReference type="EMBL" id="KI394994">
    <property type="protein sequence ID" value="ERM99756.1"/>
    <property type="molecule type" value="Genomic_DNA"/>
</dbReference>
<feature type="region of interest" description="Disordered" evidence="1">
    <location>
        <begin position="100"/>
        <end position="147"/>
    </location>
</feature>
<evidence type="ECO:0000313" key="3">
    <source>
        <dbReference type="Proteomes" id="UP000017836"/>
    </source>
</evidence>
<feature type="compositionally biased region" description="Polar residues" evidence="1">
    <location>
        <begin position="119"/>
        <end position="147"/>
    </location>
</feature>
<dbReference type="HOGENOM" id="CLU_1770568_0_0_1"/>
<accession>W1NRZ2</accession>
<dbReference type="AlphaFoldDB" id="W1NRZ2"/>
<dbReference type="Gramene" id="ERM99756">
    <property type="protein sequence ID" value="ERM99756"/>
    <property type="gene ID" value="AMTR_s00099p00126530"/>
</dbReference>
<gene>
    <name evidence="2" type="ORF">AMTR_s00099p00126530</name>
</gene>
<dbReference type="Proteomes" id="UP000017836">
    <property type="component" value="Unassembled WGS sequence"/>
</dbReference>
<organism evidence="2 3">
    <name type="scientific">Amborella trichopoda</name>
    <dbReference type="NCBI Taxonomy" id="13333"/>
    <lineage>
        <taxon>Eukaryota</taxon>
        <taxon>Viridiplantae</taxon>
        <taxon>Streptophyta</taxon>
        <taxon>Embryophyta</taxon>
        <taxon>Tracheophyta</taxon>
        <taxon>Spermatophyta</taxon>
        <taxon>Magnoliopsida</taxon>
        <taxon>Amborellales</taxon>
        <taxon>Amborellaceae</taxon>
        <taxon>Amborella</taxon>
    </lineage>
</organism>